<name>A0A2V5LYI2_9MICC</name>
<dbReference type="InterPro" id="IPR003594">
    <property type="entry name" value="HATPase_dom"/>
</dbReference>
<proteinExistence type="predicted"/>
<dbReference type="EC" id="2.7.13.3" evidence="2"/>
<protein>
    <recommendedName>
        <fullName evidence="2">histidine kinase</fullName>
        <ecNumber evidence="2">2.7.13.3</ecNumber>
    </recommendedName>
</protein>
<dbReference type="GO" id="GO:0000160">
    <property type="term" value="P:phosphorelay signal transduction system"/>
    <property type="evidence" value="ECO:0007669"/>
    <property type="project" value="UniProtKB-KW"/>
</dbReference>
<dbReference type="EMBL" id="QJVD01000003">
    <property type="protein sequence ID" value="PYI68937.1"/>
    <property type="molecule type" value="Genomic_DNA"/>
</dbReference>
<evidence type="ECO:0000256" key="2">
    <source>
        <dbReference type="ARBA" id="ARBA00012438"/>
    </source>
</evidence>
<dbReference type="AlphaFoldDB" id="A0A2V5LYI2"/>
<dbReference type="InterPro" id="IPR004358">
    <property type="entry name" value="Sig_transdc_His_kin-like_C"/>
</dbReference>
<dbReference type="PANTHER" id="PTHR43065:SF48">
    <property type="entry name" value="HISTIDINE KINASE"/>
    <property type="match status" value="1"/>
</dbReference>
<organism evidence="7 8">
    <name type="scientific">Arthrobacter livingstonensis</name>
    <dbReference type="NCBI Taxonomy" id="670078"/>
    <lineage>
        <taxon>Bacteria</taxon>
        <taxon>Bacillati</taxon>
        <taxon>Actinomycetota</taxon>
        <taxon>Actinomycetes</taxon>
        <taxon>Micrococcales</taxon>
        <taxon>Micrococcaceae</taxon>
        <taxon>Arthrobacter</taxon>
    </lineage>
</organism>
<keyword evidence="8" id="KW-1185">Reference proteome</keyword>
<keyword evidence="3" id="KW-0418">Kinase</keyword>
<dbReference type="Proteomes" id="UP000247832">
    <property type="component" value="Unassembled WGS sequence"/>
</dbReference>
<dbReference type="GO" id="GO:0004673">
    <property type="term" value="F:protein histidine kinase activity"/>
    <property type="evidence" value="ECO:0007669"/>
    <property type="project" value="UniProtKB-EC"/>
</dbReference>
<evidence type="ECO:0000256" key="4">
    <source>
        <dbReference type="ARBA" id="ARBA00023012"/>
    </source>
</evidence>
<comment type="catalytic activity">
    <reaction evidence="1">
        <text>ATP + protein L-histidine = ADP + protein N-phospho-L-histidine.</text>
        <dbReference type="EC" id="2.7.13.3"/>
    </reaction>
</comment>
<gene>
    <name evidence="7" type="ORF">CVV68_03770</name>
</gene>
<keyword evidence="3" id="KW-0808">Transferase</keyword>
<dbReference type="SUPFAM" id="SSF55874">
    <property type="entry name" value="ATPase domain of HSP90 chaperone/DNA topoisomerase II/histidine kinase"/>
    <property type="match status" value="1"/>
</dbReference>
<dbReference type="PRINTS" id="PR00344">
    <property type="entry name" value="BCTRLSENSOR"/>
</dbReference>
<dbReference type="PANTHER" id="PTHR43065">
    <property type="entry name" value="SENSOR HISTIDINE KINASE"/>
    <property type="match status" value="1"/>
</dbReference>
<reference evidence="7 8" key="1">
    <citation type="submission" date="2018-05" db="EMBL/GenBank/DDBJ databases">
        <title>Genetic diversity of glacier-inhabiting Cryobacterium bacteria in China and description of Cryobacterium mengkeensis sp. nov. and Arthrobacter glacialis sp. nov.</title>
        <authorList>
            <person name="Liu Q."/>
            <person name="Xin Y.-H."/>
        </authorList>
    </citation>
    <scope>NUCLEOTIDE SEQUENCE [LARGE SCALE GENOMIC DNA]</scope>
    <source>
        <strain evidence="7 8">LI2</strain>
    </source>
</reference>
<comment type="caution">
    <text evidence="7">The sequence shown here is derived from an EMBL/GenBank/DDBJ whole genome shotgun (WGS) entry which is preliminary data.</text>
</comment>
<dbReference type="Pfam" id="PF02518">
    <property type="entry name" value="HATPase_c"/>
    <property type="match status" value="1"/>
</dbReference>
<dbReference type="OrthoDB" id="9786919at2"/>
<evidence type="ECO:0000256" key="1">
    <source>
        <dbReference type="ARBA" id="ARBA00000085"/>
    </source>
</evidence>
<sequence length="245" mass="25996">MEAVDLDALAGTFEPGHLGTAITALSQARTAYGLIAQIGHGSARISQIVAALKDYSYMDRAAVQDVDIHEGLNGTLVMLQSKLKLGIEVLRDYGPGVPHIETLGSELNQVWTSLIDNAADAMNGSGHLRIRTRAAEGGVAVEIEDDGNGIPPEVLGKVFDPFFTTKPPGQGTGLGLNIVFNMIRGTGGRIDVQSAPGRTVFRVWLPPRRPDAGRAQDEAQGEVQGEAQDEAQDRAQDEAQPGSHP</sequence>
<dbReference type="InterPro" id="IPR036890">
    <property type="entry name" value="HATPase_C_sf"/>
</dbReference>
<dbReference type="Gene3D" id="3.30.565.10">
    <property type="entry name" value="Histidine kinase-like ATPase, C-terminal domain"/>
    <property type="match status" value="1"/>
</dbReference>
<feature type="domain" description="Histidine kinase" evidence="6">
    <location>
        <begin position="44"/>
        <end position="209"/>
    </location>
</feature>
<feature type="region of interest" description="Disordered" evidence="5">
    <location>
        <begin position="205"/>
        <end position="245"/>
    </location>
</feature>
<evidence type="ECO:0000256" key="5">
    <source>
        <dbReference type="SAM" id="MobiDB-lite"/>
    </source>
</evidence>
<evidence type="ECO:0000313" key="7">
    <source>
        <dbReference type="EMBL" id="PYI68937.1"/>
    </source>
</evidence>
<accession>A0A2V5LYI2</accession>
<evidence type="ECO:0000313" key="8">
    <source>
        <dbReference type="Proteomes" id="UP000247832"/>
    </source>
</evidence>
<keyword evidence="4" id="KW-0902">Two-component regulatory system</keyword>
<evidence type="ECO:0000259" key="6">
    <source>
        <dbReference type="PROSITE" id="PS50109"/>
    </source>
</evidence>
<dbReference type="InterPro" id="IPR005467">
    <property type="entry name" value="His_kinase_dom"/>
</dbReference>
<dbReference type="SMART" id="SM00387">
    <property type="entry name" value="HATPase_c"/>
    <property type="match status" value="1"/>
</dbReference>
<dbReference type="PROSITE" id="PS50109">
    <property type="entry name" value="HIS_KIN"/>
    <property type="match status" value="1"/>
</dbReference>
<feature type="compositionally biased region" description="Basic and acidic residues" evidence="5">
    <location>
        <begin position="208"/>
        <end position="217"/>
    </location>
</feature>
<evidence type="ECO:0000256" key="3">
    <source>
        <dbReference type="ARBA" id="ARBA00022777"/>
    </source>
</evidence>